<accession>A0A1M5L1V7</accession>
<keyword evidence="7 9" id="KW-0472">Membrane</keyword>
<proteinExistence type="inferred from homology"/>
<dbReference type="InterPro" id="IPR045187">
    <property type="entry name" value="CcO_II"/>
</dbReference>
<protein>
    <submittedName>
        <fullName evidence="11">Cytochrome c oxidase subunit 2</fullName>
    </submittedName>
</protein>
<dbReference type="GO" id="GO:0016020">
    <property type="term" value="C:membrane"/>
    <property type="evidence" value="ECO:0007669"/>
    <property type="project" value="UniProtKB-SubCell"/>
</dbReference>
<feature type="transmembrane region" description="Helical" evidence="9">
    <location>
        <begin position="52"/>
        <end position="74"/>
    </location>
</feature>
<evidence type="ECO:0000256" key="2">
    <source>
        <dbReference type="ARBA" id="ARBA00007866"/>
    </source>
</evidence>
<organism evidence="11 12">
    <name type="scientific">Jatrophihabitans endophyticus</name>
    <dbReference type="NCBI Taxonomy" id="1206085"/>
    <lineage>
        <taxon>Bacteria</taxon>
        <taxon>Bacillati</taxon>
        <taxon>Actinomycetota</taxon>
        <taxon>Actinomycetes</taxon>
        <taxon>Jatrophihabitantales</taxon>
        <taxon>Jatrophihabitantaceae</taxon>
        <taxon>Jatrophihabitans</taxon>
    </lineage>
</organism>
<evidence type="ECO:0000256" key="5">
    <source>
        <dbReference type="ARBA" id="ARBA00022982"/>
    </source>
</evidence>
<evidence type="ECO:0000313" key="12">
    <source>
        <dbReference type="Proteomes" id="UP000186132"/>
    </source>
</evidence>
<dbReference type="Pfam" id="PF00116">
    <property type="entry name" value="COX2"/>
    <property type="match status" value="1"/>
</dbReference>
<gene>
    <name evidence="11" type="ORF">SAMN05443575_2323</name>
</gene>
<dbReference type="GO" id="GO:0004129">
    <property type="term" value="F:cytochrome-c oxidase activity"/>
    <property type="evidence" value="ECO:0007669"/>
    <property type="project" value="InterPro"/>
</dbReference>
<evidence type="ECO:0000256" key="7">
    <source>
        <dbReference type="ARBA" id="ARBA00023136"/>
    </source>
</evidence>
<keyword evidence="3" id="KW-0813">Transport</keyword>
<evidence type="ECO:0000256" key="3">
    <source>
        <dbReference type="ARBA" id="ARBA00022448"/>
    </source>
</evidence>
<keyword evidence="5" id="KW-0249">Electron transport</keyword>
<dbReference type="Proteomes" id="UP000186132">
    <property type="component" value="Unassembled WGS sequence"/>
</dbReference>
<feature type="domain" description="Cytochrome oxidase subunit II copper A binding" evidence="10">
    <location>
        <begin position="128"/>
        <end position="295"/>
    </location>
</feature>
<evidence type="ECO:0000256" key="4">
    <source>
        <dbReference type="ARBA" id="ARBA00022692"/>
    </source>
</evidence>
<comment type="similarity">
    <text evidence="2">Belongs to the cytochrome c oxidase subunit 2 family.</text>
</comment>
<dbReference type="PROSITE" id="PS51257">
    <property type="entry name" value="PROKAR_LIPOPROTEIN"/>
    <property type="match status" value="1"/>
</dbReference>
<dbReference type="SUPFAM" id="SSF49503">
    <property type="entry name" value="Cupredoxins"/>
    <property type="match status" value="1"/>
</dbReference>
<comment type="subcellular location">
    <subcellularLocation>
        <location evidence="1">Membrane</location>
        <topology evidence="1">Multi-pass membrane protein</topology>
    </subcellularLocation>
</comment>
<feature type="transmembrane region" description="Helical" evidence="9">
    <location>
        <begin position="94"/>
        <end position="113"/>
    </location>
</feature>
<dbReference type="STRING" id="1206085.SAMN05443575_2323"/>
<dbReference type="InterPro" id="IPR002429">
    <property type="entry name" value="CcO_II-like_C"/>
</dbReference>
<feature type="region of interest" description="Disordered" evidence="8">
    <location>
        <begin position="321"/>
        <end position="343"/>
    </location>
</feature>
<keyword evidence="4 9" id="KW-0812">Transmembrane</keyword>
<dbReference type="InterPro" id="IPR036257">
    <property type="entry name" value="Cyt_c_oxidase_su2_TM_sf"/>
</dbReference>
<dbReference type="PANTHER" id="PTHR22888:SF9">
    <property type="entry name" value="CYTOCHROME C OXIDASE SUBUNIT 2"/>
    <property type="match status" value="1"/>
</dbReference>
<dbReference type="Gene3D" id="1.10.287.90">
    <property type="match status" value="1"/>
</dbReference>
<dbReference type="Gene3D" id="2.60.40.420">
    <property type="entry name" value="Cupredoxins - blue copper proteins"/>
    <property type="match status" value="1"/>
</dbReference>
<dbReference type="GO" id="GO:0005507">
    <property type="term" value="F:copper ion binding"/>
    <property type="evidence" value="ECO:0007669"/>
    <property type="project" value="InterPro"/>
</dbReference>
<dbReference type="RefSeq" id="WP_234971423.1">
    <property type="nucleotide sequence ID" value="NZ_FQVU01000003.1"/>
</dbReference>
<evidence type="ECO:0000256" key="9">
    <source>
        <dbReference type="SAM" id="Phobius"/>
    </source>
</evidence>
<dbReference type="GO" id="GO:0042773">
    <property type="term" value="P:ATP synthesis coupled electron transport"/>
    <property type="evidence" value="ECO:0007669"/>
    <property type="project" value="TreeGrafter"/>
</dbReference>
<evidence type="ECO:0000313" key="11">
    <source>
        <dbReference type="EMBL" id="SHG58910.1"/>
    </source>
</evidence>
<dbReference type="PROSITE" id="PS50857">
    <property type="entry name" value="COX2_CUA"/>
    <property type="match status" value="1"/>
</dbReference>
<keyword evidence="12" id="KW-1185">Reference proteome</keyword>
<name>A0A1M5L1V7_9ACTN</name>
<evidence type="ECO:0000259" key="10">
    <source>
        <dbReference type="PROSITE" id="PS50857"/>
    </source>
</evidence>
<reference evidence="11 12" key="1">
    <citation type="submission" date="2016-11" db="EMBL/GenBank/DDBJ databases">
        <authorList>
            <person name="Jaros S."/>
            <person name="Januszkiewicz K."/>
            <person name="Wedrychowicz H."/>
        </authorList>
    </citation>
    <scope>NUCLEOTIDE SEQUENCE [LARGE SCALE GENOMIC DNA]</scope>
    <source>
        <strain evidence="11 12">DSM 45627</strain>
    </source>
</reference>
<evidence type="ECO:0000256" key="1">
    <source>
        <dbReference type="ARBA" id="ARBA00004141"/>
    </source>
</evidence>
<keyword evidence="6 9" id="KW-1133">Transmembrane helix</keyword>
<dbReference type="EMBL" id="FQVU01000003">
    <property type="protein sequence ID" value="SHG58910.1"/>
    <property type="molecule type" value="Genomic_DNA"/>
</dbReference>
<evidence type="ECO:0000256" key="8">
    <source>
        <dbReference type="SAM" id="MobiDB-lite"/>
    </source>
</evidence>
<sequence length="343" mass="39118">MRRSRWVRGGRLGLLVAALAVLLTGCSAKDWERNLRFGFPTGVTKQAERIRVLWTWSGVAALALGCVVWGLIFWCCIRYRKRNDELPRQTKYNFLVEAICFTFPFIVIAVLFYRTVVVEDYANKLTKNPDVKVQADAFKWNWEFEYQTYRGVEANKAEKAQVLRYTKPDGSAMPNPEHAAVPYYLQTVGDSNTIPILVLPVNQTVQVTEHSFDVLHSFWVPEFLFKRDVVPYEKPNTLEGQDEYDTSRDNKFEFTATKTGSYVGRCAELCGTYHSQMNFEVRVVPQQTFVTYLEALRRVGPDDPNRQAKALQIAMPNASPIATTTYPLDTDRTAQGPSQRGGN</sequence>
<dbReference type="SUPFAM" id="SSF81464">
    <property type="entry name" value="Cytochrome c oxidase subunit II-like, transmembrane region"/>
    <property type="match status" value="1"/>
</dbReference>
<dbReference type="InterPro" id="IPR008972">
    <property type="entry name" value="Cupredoxin"/>
</dbReference>
<dbReference type="AlphaFoldDB" id="A0A1M5L1V7"/>
<evidence type="ECO:0000256" key="6">
    <source>
        <dbReference type="ARBA" id="ARBA00022989"/>
    </source>
</evidence>
<dbReference type="PANTHER" id="PTHR22888">
    <property type="entry name" value="CYTOCHROME C OXIDASE, SUBUNIT II"/>
    <property type="match status" value="1"/>
</dbReference>